<sequence length="84" mass="9338">MTLASRRTKIGDNEVDDIIFGGVFLGPPQCPTGKKKENEKASRGKKTSTQPRLRPLCAHGPKWAEPKGKFLAKNHATSRVIEFY</sequence>
<evidence type="ECO:0000313" key="2">
    <source>
        <dbReference type="EMBL" id="PIC54287.1"/>
    </source>
</evidence>
<feature type="region of interest" description="Disordered" evidence="1">
    <location>
        <begin position="29"/>
        <end position="56"/>
    </location>
</feature>
<reference evidence="3" key="1">
    <citation type="submission" date="2017-10" db="EMBL/GenBank/DDBJ databases">
        <title>Rapid genome shrinkage in a self-fertile nematode reveals novel sperm competition proteins.</title>
        <authorList>
            <person name="Yin D."/>
            <person name="Schwarz E.M."/>
            <person name="Thomas C.G."/>
            <person name="Felde R.L."/>
            <person name="Korf I.F."/>
            <person name="Cutter A.D."/>
            <person name="Schartner C.M."/>
            <person name="Ralston E.J."/>
            <person name="Meyer B.J."/>
            <person name="Haag E.S."/>
        </authorList>
    </citation>
    <scope>NUCLEOTIDE SEQUENCE [LARGE SCALE GENOMIC DNA]</scope>
    <source>
        <strain evidence="3">JU1422</strain>
    </source>
</reference>
<protein>
    <submittedName>
        <fullName evidence="2">Uncharacterized protein</fullName>
    </submittedName>
</protein>
<accession>A0A2G5VRN1</accession>
<dbReference type="EMBL" id="PDUG01000001">
    <property type="protein sequence ID" value="PIC54287.1"/>
    <property type="molecule type" value="Genomic_DNA"/>
</dbReference>
<comment type="caution">
    <text evidence="2">The sequence shown here is derived from an EMBL/GenBank/DDBJ whole genome shotgun (WGS) entry which is preliminary data.</text>
</comment>
<proteinExistence type="predicted"/>
<gene>
    <name evidence="2" type="primary">Cnig_chr_I.g3598</name>
    <name evidence="2" type="ORF">B9Z55_003598</name>
</gene>
<evidence type="ECO:0000313" key="3">
    <source>
        <dbReference type="Proteomes" id="UP000230233"/>
    </source>
</evidence>
<evidence type="ECO:0000256" key="1">
    <source>
        <dbReference type="SAM" id="MobiDB-lite"/>
    </source>
</evidence>
<keyword evidence="3" id="KW-1185">Reference proteome</keyword>
<dbReference type="Proteomes" id="UP000230233">
    <property type="component" value="Chromosome I"/>
</dbReference>
<dbReference type="AlphaFoldDB" id="A0A2G5VRN1"/>
<name>A0A2G5VRN1_9PELO</name>
<organism evidence="2 3">
    <name type="scientific">Caenorhabditis nigoni</name>
    <dbReference type="NCBI Taxonomy" id="1611254"/>
    <lineage>
        <taxon>Eukaryota</taxon>
        <taxon>Metazoa</taxon>
        <taxon>Ecdysozoa</taxon>
        <taxon>Nematoda</taxon>
        <taxon>Chromadorea</taxon>
        <taxon>Rhabditida</taxon>
        <taxon>Rhabditina</taxon>
        <taxon>Rhabditomorpha</taxon>
        <taxon>Rhabditoidea</taxon>
        <taxon>Rhabditidae</taxon>
        <taxon>Peloderinae</taxon>
        <taxon>Caenorhabditis</taxon>
    </lineage>
</organism>